<feature type="domain" description="HTH araC/xylS-type" evidence="9">
    <location>
        <begin position="438"/>
        <end position="536"/>
    </location>
</feature>
<dbReference type="InterPro" id="IPR001789">
    <property type="entry name" value="Sig_transdc_resp-reg_receiver"/>
</dbReference>
<gene>
    <name evidence="12" type="ORF">ACFO3S_12340</name>
</gene>
<dbReference type="CDD" id="cd17536">
    <property type="entry name" value="REC_YesN-like"/>
    <property type="match status" value="1"/>
</dbReference>
<dbReference type="PROSITE" id="PS50887">
    <property type="entry name" value="GGDEF"/>
    <property type="match status" value="1"/>
</dbReference>
<dbReference type="InterPro" id="IPR009057">
    <property type="entry name" value="Homeodomain-like_sf"/>
</dbReference>
<dbReference type="PANTHER" id="PTHR42713">
    <property type="entry name" value="HISTIDINE KINASE-RELATED"/>
    <property type="match status" value="1"/>
</dbReference>
<dbReference type="PANTHER" id="PTHR42713:SF3">
    <property type="entry name" value="TRANSCRIPTIONAL REGULATORY PROTEIN HPTR"/>
    <property type="match status" value="1"/>
</dbReference>
<dbReference type="Pfam" id="PF00072">
    <property type="entry name" value="Response_reg"/>
    <property type="match status" value="1"/>
</dbReference>
<evidence type="ECO:0000259" key="9">
    <source>
        <dbReference type="PROSITE" id="PS01124"/>
    </source>
</evidence>
<accession>A0ABV9FB62</accession>
<keyword evidence="5" id="KW-0805">Transcription regulation</keyword>
<feature type="domain" description="Response regulatory" evidence="10">
    <location>
        <begin position="3"/>
        <end position="121"/>
    </location>
</feature>
<dbReference type="InterPro" id="IPR000160">
    <property type="entry name" value="GGDEF_dom"/>
</dbReference>
<evidence type="ECO:0000256" key="6">
    <source>
        <dbReference type="ARBA" id="ARBA00023125"/>
    </source>
</evidence>
<evidence type="ECO:0000256" key="7">
    <source>
        <dbReference type="ARBA" id="ARBA00023163"/>
    </source>
</evidence>
<comment type="caution">
    <text evidence="12">The sequence shown here is derived from an EMBL/GenBank/DDBJ whole genome shotgun (WGS) entry which is preliminary data.</text>
</comment>
<keyword evidence="7" id="KW-0804">Transcription</keyword>
<evidence type="ECO:0000256" key="1">
    <source>
        <dbReference type="ARBA" id="ARBA00004496"/>
    </source>
</evidence>
<evidence type="ECO:0000259" key="11">
    <source>
        <dbReference type="PROSITE" id="PS50887"/>
    </source>
</evidence>
<keyword evidence="4" id="KW-0902">Two-component regulatory system</keyword>
<reference evidence="13" key="1">
    <citation type="journal article" date="2019" name="Int. J. Syst. Evol. Microbiol.">
        <title>The Global Catalogue of Microorganisms (GCM) 10K type strain sequencing project: providing services to taxonomists for standard genome sequencing and annotation.</title>
        <authorList>
            <consortium name="The Broad Institute Genomics Platform"/>
            <consortium name="The Broad Institute Genome Sequencing Center for Infectious Disease"/>
            <person name="Wu L."/>
            <person name="Ma J."/>
        </authorList>
    </citation>
    <scope>NUCLEOTIDE SEQUENCE [LARGE SCALE GENOMIC DNA]</scope>
    <source>
        <strain evidence="13">CCUG 49571</strain>
    </source>
</reference>
<dbReference type="InterPro" id="IPR018060">
    <property type="entry name" value="HTH_AraC"/>
</dbReference>
<keyword evidence="13" id="KW-1185">Reference proteome</keyword>
<feature type="domain" description="GGDEF" evidence="11">
    <location>
        <begin position="183"/>
        <end position="313"/>
    </location>
</feature>
<keyword evidence="2" id="KW-0963">Cytoplasm</keyword>
<evidence type="ECO:0000256" key="5">
    <source>
        <dbReference type="ARBA" id="ARBA00023015"/>
    </source>
</evidence>
<evidence type="ECO:0000313" key="12">
    <source>
        <dbReference type="EMBL" id="MFC4599031.1"/>
    </source>
</evidence>
<evidence type="ECO:0000256" key="4">
    <source>
        <dbReference type="ARBA" id="ARBA00023012"/>
    </source>
</evidence>
<comment type="subcellular location">
    <subcellularLocation>
        <location evidence="1">Cytoplasm</location>
    </subcellularLocation>
</comment>
<dbReference type="PROSITE" id="PS00041">
    <property type="entry name" value="HTH_ARAC_FAMILY_1"/>
    <property type="match status" value="1"/>
</dbReference>
<dbReference type="InterPro" id="IPR041522">
    <property type="entry name" value="CdaR_GGDEF"/>
</dbReference>
<evidence type="ECO:0000313" key="13">
    <source>
        <dbReference type="Proteomes" id="UP001596028"/>
    </source>
</evidence>
<dbReference type="Gene3D" id="3.40.50.2300">
    <property type="match status" value="1"/>
</dbReference>
<proteinExistence type="predicted"/>
<dbReference type="Gene3D" id="1.10.10.60">
    <property type="entry name" value="Homeodomain-like"/>
    <property type="match status" value="2"/>
</dbReference>
<dbReference type="RefSeq" id="WP_378096023.1">
    <property type="nucleotide sequence ID" value="NZ_JBHSEP010000007.1"/>
</dbReference>
<dbReference type="SMART" id="SM00448">
    <property type="entry name" value="REC"/>
    <property type="match status" value="1"/>
</dbReference>
<evidence type="ECO:0000256" key="2">
    <source>
        <dbReference type="ARBA" id="ARBA00022490"/>
    </source>
</evidence>
<dbReference type="Proteomes" id="UP001596028">
    <property type="component" value="Unassembled WGS sequence"/>
</dbReference>
<dbReference type="SUPFAM" id="SSF52172">
    <property type="entry name" value="CheY-like"/>
    <property type="match status" value="1"/>
</dbReference>
<dbReference type="EMBL" id="JBHSEP010000007">
    <property type="protein sequence ID" value="MFC4599031.1"/>
    <property type="molecule type" value="Genomic_DNA"/>
</dbReference>
<name>A0ABV9FB62_9BACL</name>
<keyword evidence="6" id="KW-0238">DNA-binding</keyword>
<protein>
    <submittedName>
        <fullName evidence="12">Response regulator</fullName>
    </submittedName>
</protein>
<dbReference type="SMART" id="SM00342">
    <property type="entry name" value="HTH_ARAC"/>
    <property type="match status" value="1"/>
</dbReference>
<organism evidence="12 13">
    <name type="scientific">Cohnella hongkongensis</name>
    <dbReference type="NCBI Taxonomy" id="178337"/>
    <lineage>
        <taxon>Bacteria</taxon>
        <taxon>Bacillati</taxon>
        <taxon>Bacillota</taxon>
        <taxon>Bacilli</taxon>
        <taxon>Bacillales</taxon>
        <taxon>Paenibacillaceae</taxon>
        <taxon>Cohnella</taxon>
    </lineage>
</organism>
<dbReference type="SUPFAM" id="SSF46689">
    <property type="entry name" value="Homeodomain-like"/>
    <property type="match status" value="2"/>
</dbReference>
<dbReference type="PROSITE" id="PS50110">
    <property type="entry name" value="RESPONSE_REGULATORY"/>
    <property type="match status" value="1"/>
</dbReference>
<dbReference type="InterPro" id="IPR018062">
    <property type="entry name" value="HTH_AraC-typ_CS"/>
</dbReference>
<dbReference type="InterPro" id="IPR051552">
    <property type="entry name" value="HptR"/>
</dbReference>
<dbReference type="InterPro" id="IPR011006">
    <property type="entry name" value="CheY-like_superfamily"/>
</dbReference>
<evidence type="ECO:0000259" key="10">
    <source>
        <dbReference type="PROSITE" id="PS50110"/>
    </source>
</evidence>
<dbReference type="Pfam" id="PF17853">
    <property type="entry name" value="GGDEF_2"/>
    <property type="match status" value="1"/>
</dbReference>
<sequence>MYKLFIVDDESSVRSGLRECVDWNAFGIEVAGEAEDGEIALQAILAAKDVRIVLTDVRMPHMDGIALAQRLAEAEHPAKIVFVSGYGDLDYLKMAIKLDAVDYLLKPVRLHELSELIGRVVRKLDEEEADRDRLNGLRIKLNQSIPLLRERHLTALVLDGVQDSEALRDRFAFLGIRLPVDEIRLSVFAVRIDDYAQTFGAVPEKERQLRSFVLLNVCEDLMNAVGAGHAFEVRPGEYAGIVRLDSDSDEDGLFAFIGKIKEQINRLLRLNVTIGVGPTAESWEALPEAYRLASQAAEHKWYLGKNNVITMDVLAGSAVPVHPSRGGGDAREIAALLRSPDWDAVRAAAEEMLSAGERADGVVRSRIACARLLAVCSELRLELGLPGDRLEESELRLWTAISASETMSELRESVLSHLRLVFGEISAKREKKTHNVVAQIRRYIEEHYAEELTNARIASSVYLTTTYVCLLFKQETGMTLNDYVIETRIAQAKRLLADPANRLYDVCYAVGYKDPGYFGKLFKKMTGYTPGEFRERGL</sequence>
<evidence type="ECO:0000256" key="8">
    <source>
        <dbReference type="PROSITE-ProRule" id="PRU00169"/>
    </source>
</evidence>
<keyword evidence="3 8" id="KW-0597">Phosphoprotein</keyword>
<dbReference type="PROSITE" id="PS01124">
    <property type="entry name" value="HTH_ARAC_FAMILY_2"/>
    <property type="match status" value="1"/>
</dbReference>
<feature type="modified residue" description="4-aspartylphosphate" evidence="8">
    <location>
        <position position="56"/>
    </location>
</feature>
<evidence type="ECO:0000256" key="3">
    <source>
        <dbReference type="ARBA" id="ARBA00022553"/>
    </source>
</evidence>
<dbReference type="Pfam" id="PF12833">
    <property type="entry name" value="HTH_18"/>
    <property type="match status" value="1"/>
</dbReference>